<name>A0A1S8QHA7_CLOBE</name>
<evidence type="ECO:0000313" key="10">
    <source>
        <dbReference type="EMBL" id="NRT91892.1"/>
    </source>
</evidence>
<dbReference type="GO" id="GO:0022857">
    <property type="term" value="F:transmembrane transporter activity"/>
    <property type="evidence" value="ECO:0007669"/>
    <property type="project" value="InterPro"/>
</dbReference>
<evidence type="ECO:0000259" key="8">
    <source>
        <dbReference type="PROSITE" id="PS50850"/>
    </source>
</evidence>
<feature type="transmembrane region" description="Helical" evidence="7">
    <location>
        <begin position="245"/>
        <end position="265"/>
    </location>
</feature>
<reference evidence="9" key="3">
    <citation type="submission" date="2020-11" db="EMBL/GenBank/DDBJ databases">
        <authorList>
            <person name="Thieme N."/>
            <person name="Liebl W."/>
            <person name="Zverlov V."/>
        </authorList>
    </citation>
    <scope>NUCLEOTIDE SEQUENCE</scope>
    <source>
        <strain evidence="9">NT08</strain>
    </source>
</reference>
<dbReference type="PROSITE" id="PS50850">
    <property type="entry name" value="MFS"/>
    <property type="match status" value="1"/>
</dbReference>
<dbReference type="EMBL" id="JADOEF010000001">
    <property type="protein sequence ID" value="MBF7809357.1"/>
    <property type="molecule type" value="Genomic_DNA"/>
</dbReference>
<dbReference type="Pfam" id="PF07690">
    <property type="entry name" value="MFS_1"/>
    <property type="match status" value="1"/>
</dbReference>
<keyword evidence="3" id="KW-0813">Transport</keyword>
<dbReference type="EMBL" id="JABSWW010000001">
    <property type="protein sequence ID" value="NRT91892.1"/>
    <property type="molecule type" value="Genomic_DNA"/>
</dbReference>
<feature type="transmembrane region" description="Helical" evidence="7">
    <location>
        <begin position="364"/>
        <end position="381"/>
    </location>
</feature>
<evidence type="ECO:0000256" key="3">
    <source>
        <dbReference type="ARBA" id="ARBA00022448"/>
    </source>
</evidence>
<evidence type="ECO:0000256" key="4">
    <source>
        <dbReference type="ARBA" id="ARBA00022692"/>
    </source>
</evidence>
<evidence type="ECO:0000256" key="7">
    <source>
        <dbReference type="SAM" id="Phobius"/>
    </source>
</evidence>
<feature type="transmembrane region" description="Helical" evidence="7">
    <location>
        <begin position="34"/>
        <end position="59"/>
    </location>
</feature>
<keyword evidence="4 7" id="KW-0812">Transmembrane</keyword>
<feature type="transmembrane region" description="Helical" evidence="7">
    <location>
        <begin position="158"/>
        <end position="179"/>
    </location>
</feature>
<dbReference type="Proteomes" id="UP000631418">
    <property type="component" value="Unassembled WGS sequence"/>
</dbReference>
<dbReference type="EMBL" id="JABTDW010000001">
    <property type="protein sequence ID" value="NSB13414.1"/>
    <property type="molecule type" value="Genomic_DNA"/>
</dbReference>
<keyword evidence="6 7" id="KW-0472">Membrane</keyword>
<reference evidence="11" key="2">
    <citation type="submission" date="2020-06" db="EMBL/GenBank/DDBJ databases">
        <title>Genomic insights into acetone-butanol-ethanol (ABE) fermentation by sequencing solventogenic clostridia strains.</title>
        <authorList>
            <person name="Brown S."/>
        </authorList>
    </citation>
    <scope>NUCLEOTIDE SEQUENCE</scope>
    <source>
        <strain evidence="11">DJ123</strain>
    </source>
</reference>
<evidence type="ECO:0000256" key="6">
    <source>
        <dbReference type="ARBA" id="ARBA00023136"/>
    </source>
</evidence>
<dbReference type="InterPro" id="IPR020846">
    <property type="entry name" value="MFS_dom"/>
</dbReference>
<evidence type="ECO:0000256" key="2">
    <source>
        <dbReference type="ARBA" id="ARBA00008335"/>
    </source>
</evidence>
<comment type="caution">
    <text evidence="11">The sequence shown here is derived from an EMBL/GenBank/DDBJ whole genome shotgun (WGS) entry which is preliminary data.</text>
</comment>
<keyword evidence="5 7" id="KW-1133">Transmembrane helix</keyword>
<accession>A0A1S8QHA7</accession>
<evidence type="ECO:0000313" key="12">
    <source>
        <dbReference type="Proteomes" id="UP000822184"/>
    </source>
</evidence>
<feature type="transmembrane region" description="Helical" evidence="7">
    <location>
        <begin position="131"/>
        <end position="152"/>
    </location>
</feature>
<reference evidence="10" key="1">
    <citation type="submission" date="2020-05" db="EMBL/GenBank/DDBJ databases">
        <authorList>
            <person name="Brown S."/>
            <person name="Huntemann M."/>
            <person name="Clum A."/>
            <person name="Spunde A."/>
            <person name="Palaniappan K."/>
            <person name="Ritter S."/>
            <person name="Mikhailova N."/>
            <person name="Chen I.-M."/>
            <person name="Stamatis D."/>
            <person name="Reddy T."/>
            <person name="O'Malley R."/>
            <person name="Daum C."/>
            <person name="Shapiro N."/>
            <person name="Ivanova N."/>
            <person name="Kyrpides N."/>
            <person name="Woyke T."/>
        </authorList>
    </citation>
    <scope>NUCLEOTIDE SEQUENCE</scope>
    <source>
        <strain evidence="10">DJ080</strain>
    </source>
</reference>
<sequence length="398" mass="43169">MFTALLIIVYLSFISLGLPDSVLGSAWPLMYNDLSVSLSSAGVISMIVSAATIISSLFSGKIIKRFDTGKITLVSVGMTAVALMGFSICPSMLWICVMAIPLGLGAGSVDAALNNFVALHCKAKHMSWLHCFWGIGATTGPIIMSISIANNYGWRKGYLAISILQFFLVFVLFFTLPLWKKVEGTNPSSEIQGDKEEKEEHNNTSVLKLPGVKFSLLTFLCYCGVEASTGLWGSSYLVNYRGVDAAQAAGAISLFYAGITLGRFLSGFLTMKFNNLFLIRAGQILCFIGAVLLLLPLPIYLSIAALILIGVGYAPIYPSMMHETPRRFGKAASQAIMGLQIAFAYIGTTFMPPLLGFTASKTSIVIYPYFLIAYILIMLISSEKTNMCVKVNENNYVV</sequence>
<dbReference type="Proteomes" id="UP000822184">
    <property type="component" value="Unassembled WGS sequence"/>
</dbReference>
<dbReference type="PANTHER" id="PTHR23514">
    <property type="entry name" value="BYPASS OF STOP CODON PROTEIN 6"/>
    <property type="match status" value="1"/>
</dbReference>
<comment type="subcellular location">
    <subcellularLocation>
        <location evidence="1">Cell membrane</location>
        <topology evidence="1">Multi-pass membrane protein</topology>
    </subcellularLocation>
</comment>
<dbReference type="InterPro" id="IPR051788">
    <property type="entry name" value="MFS_Transporter"/>
</dbReference>
<proteinExistence type="inferred from homology"/>
<dbReference type="InterPro" id="IPR036259">
    <property type="entry name" value="MFS_trans_sf"/>
</dbReference>
<feature type="transmembrane region" description="Helical" evidence="7">
    <location>
        <begin position="331"/>
        <end position="352"/>
    </location>
</feature>
<evidence type="ECO:0000313" key="11">
    <source>
        <dbReference type="EMBL" id="NSB13414.1"/>
    </source>
</evidence>
<dbReference type="Proteomes" id="UP001193748">
    <property type="component" value="Unassembled WGS sequence"/>
</dbReference>
<comment type="similarity">
    <text evidence="2">Belongs to the major facilitator superfamily.</text>
</comment>
<dbReference type="RefSeq" id="WP_012060050.1">
    <property type="nucleotide sequence ID" value="NZ_CP073279.1"/>
</dbReference>
<protein>
    <submittedName>
        <fullName evidence="11">Fucose permease</fullName>
    </submittedName>
    <submittedName>
        <fullName evidence="9">MFS transporter</fullName>
    </submittedName>
</protein>
<dbReference type="InterPro" id="IPR011701">
    <property type="entry name" value="MFS"/>
</dbReference>
<feature type="transmembrane region" description="Helical" evidence="7">
    <location>
        <begin position="71"/>
        <end position="93"/>
    </location>
</feature>
<dbReference type="GO" id="GO:0005886">
    <property type="term" value="C:plasma membrane"/>
    <property type="evidence" value="ECO:0007669"/>
    <property type="project" value="UniProtKB-SubCell"/>
</dbReference>
<dbReference type="SUPFAM" id="SSF103473">
    <property type="entry name" value="MFS general substrate transporter"/>
    <property type="match status" value="1"/>
</dbReference>
<evidence type="ECO:0000313" key="9">
    <source>
        <dbReference type="EMBL" id="MBF7809357.1"/>
    </source>
</evidence>
<feature type="domain" description="Major facilitator superfamily (MFS) profile" evidence="8">
    <location>
        <begin position="5"/>
        <end position="385"/>
    </location>
</feature>
<dbReference type="OMA" id="AHGSYGV"/>
<dbReference type="Gene3D" id="1.20.1250.20">
    <property type="entry name" value="MFS general substrate transporter like domains"/>
    <property type="match status" value="1"/>
</dbReference>
<organism evidence="11 12">
    <name type="scientific">Clostridium beijerinckii</name>
    <name type="common">Clostridium MP</name>
    <dbReference type="NCBI Taxonomy" id="1520"/>
    <lineage>
        <taxon>Bacteria</taxon>
        <taxon>Bacillati</taxon>
        <taxon>Bacillota</taxon>
        <taxon>Clostridia</taxon>
        <taxon>Eubacteriales</taxon>
        <taxon>Clostridiaceae</taxon>
        <taxon>Clostridium</taxon>
    </lineage>
</organism>
<reference evidence="10" key="4">
    <citation type="journal article" date="2022" name="Nat. Biotechnol.">
        <title>Carbon-negative production of acetone and isopropanol by gas fermentation at industrial pilot scale.</title>
        <authorList>
            <person name="Liew F.E."/>
            <person name="Nogle R."/>
            <person name="Abdalla T."/>
            <person name="Rasor B.J."/>
            <person name="Canter C."/>
            <person name="Jensen R.O."/>
            <person name="Wang L."/>
            <person name="Strutz J."/>
            <person name="Chirania P."/>
            <person name="De Tissera S."/>
            <person name="Mueller A.P."/>
            <person name="Ruan Z."/>
            <person name="Gao A."/>
            <person name="Tran L."/>
            <person name="Engle N.L."/>
            <person name="Bromley J.C."/>
            <person name="Daniell J."/>
            <person name="Conrado R."/>
            <person name="Tschaplinski T.J."/>
            <person name="Giannone R.J."/>
            <person name="Hettich R.L."/>
            <person name="Karim A.S."/>
            <person name="Simpson S.D."/>
            <person name="Brown S.D."/>
            <person name="Leang C."/>
            <person name="Jewett M.C."/>
            <person name="Kopke M."/>
        </authorList>
    </citation>
    <scope>NUCLEOTIDE SEQUENCE</scope>
    <source>
        <strain evidence="10">DJ080</strain>
    </source>
</reference>
<evidence type="ECO:0000256" key="1">
    <source>
        <dbReference type="ARBA" id="ARBA00004651"/>
    </source>
</evidence>
<dbReference type="PANTHER" id="PTHR23514:SF3">
    <property type="entry name" value="BYPASS OF STOP CODON PROTEIN 6"/>
    <property type="match status" value="1"/>
</dbReference>
<feature type="transmembrane region" description="Helical" evidence="7">
    <location>
        <begin position="277"/>
        <end position="295"/>
    </location>
</feature>
<feature type="transmembrane region" description="Helical" evidence="7">
    <location>
        <begin position="214"/>
        <end position="233"/>
    </location>
</feature>
<feature type="transmembrane region" description="Helical" evidence="7">
    <location>
        <begin position="301"/>
        <end position="319"/>
    </location>
</feature>
<evidence type="ECO:0000256" key="5">
    <source>
        <dbReference type="ARBA" id="ARBA00022989"/>
    </source>
</evidence>
<dbReference type="AlphaFoldDB" id="A0A1S8QHA7"/>
<gene>
    <name evidence="10" type="ORF">B0H41_005571</name>
    <name evidence="11" type="ORF">BCD95_001673</name>
    <name evidence="9" type="ORF">IS491_11880</name>
</gene>